<proteinExistence type="predicted"/>
<evidence type="ECO:0000313" key="1">
    <source>
        <dbReference type="EMBL" id="GFY55970.1"/>
    </source>
</evidence>
<keyword evidence="2" id="KW-1185">Reference proteome</keyword>
<reference evidence="1" key="1">
    <citation type="submission" date="2020-08" db="EMBL/GenBank/DDBJ databases">
        <title>Multicomponent nature underlies the extraordinary mechanical properties of spider dragline silk.</title>
        <authorList>
            <person name="Kono N."/>
            <person name="Nakamura H."/>
            <person name="Mori M."/>
            <person name="Yoshida Y."/>
            <person name="Ohtoshi R."/>
            <person name="Malay A.D."/>
            <person name="Moran D.A.P."/>
            <person name="Tomita M."/>
            <person name="Numata K."/>
            <person name="Arakawa K."/>
        </authorList>
    </citation>
    <scope>NUCLEOTIDE SEQUENCE</scope>
</reference>
<organism evidence="1 2">
    <name type="scientific">Trichonephila inaurata madagascariensis</name>
    <dbReference type="NCBI Taxonomy" id="2747483"/>
    <lineage>
        <taxon>Eukaryota</taxon>
        <taxon>Metazoa</taxon>
        <taxon>Ecdysozoa</taxon>
        <taxon>Arthropoda</taxon>
        <taxon>Chelicerata</taxon>
        <taxon>Arachnida</taxon>
        <taxon>Araneae</taxon>
        <taxon>Araneomorphae</taxon>
        <taxon>Entelegynae</taxon>
        <taxon>Araneoidea</taxon>
        <taxon>Nephilidae</taxon>
        <taxon>Trichonephila</taxon>
        <taxon>Trichonephila inaurata</taxon>
    </lineage>
</organism>
<dbReference type="AlphaFoldDB" id="A0A8X6XLP3"/>
<protein>
    <submittedName>
        <fullName evidence="1">Uncharacterized protein</fullName>
    </submittedName>
</protein>
<evidence type="ECO:0000313" key="2">
    <source>
        <dbReference type="Proteomes" id="UP000886998"/>
    </source>
</evidence>
<name>A0A8X6XLP3_9ARAC</name>
<accession>A0A8X6XLP3</accession>
<gene>
    <name evidence="1" type="ORF">TNIN_130631</name>
</gene>
<dbReference type="EMBL" id="BMAV01010682">
    <property type="protein sequence ID" value="GFY55970.1"/>
    <property type="molecule type" value="Genomic_DNA"/>
</dbReference>
<comment type="caution">
    <text evidence="1">The sequence shown here is derived from an EMBL/GenBank/DDBJ whole genome shotgun (WGS) entry which is preliminary data.</text>
</comment>
<sequence>MPSWPSASLHFEIVKICVCAKVKNFKYCVKTSYLPFCTGAINIHKTDQVDGVTNFCDVGKEGSFTFPSPLRPSFQLDVKVFLPCEYPNIFI</sequence>
<dbReference type="Proteomes" id="UP000886998">
    <property type="component" value="Unassembled WGS sequence"/>
</dbReference>